<dbReference type="EMBL" id="JARKIE010000589">
    <property type="protein sequence ID" value="KAJ7626232.1"/>
    <property type="molecule type" value="Genomic_DNA"/>
</dbReference>
<gene>
    <name evidence="2" type="ORF">B0H17DRAFT_563577</name>
</gene>
<name>A0AAD7FLB2_MYCRO</name>
<dbReference type="AlphaFoldDB" id="A0AAD7FLB2"/>
<keyword evidence="3" id="KW-1185">Reference proteome</keyword>
<accession>A0AAD7FLB2</accession>
<dbReference type="Proteomes" id="UP001221757">
    <property type="component" value="Unassembled WGS sequence"/>
</dbReference>
<feature type="region of interest" description="Disordered" evidence="1">
    <location>
        <begin position="183"/>
        <end position="209"/>
    </location>
</feature>
<feature type="compositionally biased region" description="Basic residues" evidence="1">
    <location>
        <begin position="185"/>
        <end position="197"/>
    </location>
</feature>
<comment type="caution">
    <text evidence="2">The sequence shown here is derived from an EMBL/GenBank/DDBJ whole genome shotgun (WGS) entry which is preliminary data.</text>
</comment>
<sequence>MSFPLVPPSPNTSDTCAPARARHNSGGDSETGDEEGGETRRRSCGSGALSRRCAGAAPRPRRVSTRRRAARDDTMGGGLAYGRPLVLLLTFSFVTPRASPTTPSLLVWRSSLAWGAGGVAVCVGRGGRWQVDWGVGLRRPSTGRGTKLSPSNARILRAQRRQRPLPPRRRRCGAHLCDREDRCGGRARTRTRARARTSKTIERADASRATRQDVAARRISGVIARIWRNRDDYGAGGGRQT</sequence>
<evidence type="ECO:0000313" key="3">
    <source>
        <dbReference type="Proteomes" id="UP001221757"/>
    </source>
</evidence>
<evidence type="ECO:0000256" key="1">
    <source>
        <dbReference type="SAM" id="MobiDB-lite"/>
    </source>
</evidence>
<protein>
    <submittedName>
        <fullName evidence="2">Uncharacterized protein</fullName>
    </submittedName>
</protein>
<feature type="compositionally biased region" description="Pro residues" evidence="1">
    <location>
        <begin position="1"/>
        <end position="10"/>
    </location>
</feature>
<evidence type="ECO:0000313" key="2">
    <source>
        <dbReference type="EMBL" id="KAJ7626232.1"/>
    </source>
</evidence>
<feature type="compositionally biased region" description="Basic residues" evidence="1">
    <location>
        <begin position="59"/>
        <end position="69"/>
    </location>
</feature>
<organism evidence="2 3">
    <name type="scientific">Mycena rosella</name>
    <name type="common">Pink bonnet</name>
    <name type="synonym">Agaricus rosellus</name>
    <dbReference type="NCBI Taxonomy" id="1033263"/>
    <lineage>
        <taxon>Eukaryota</taxon>
        <taxon>Fungi</taxon>
        <taxon>Dikarya</taxon>
        <taxon>Basidiomycota</taxon>
        <taxon>Agaricomycotina</taxon>
        <taxon>Agaricomycetes</taxon>
        <taxon>Agaricomycetidae</taxon>
        <taxon>Agaricales</taxon>
        <taxon>Marasmiineae</taxon>
        <taxon>Mycenaceae</taxon>
        <taxon>Mycena</taxon>
    </lineage>
</organism>
<proteinExistence type="predicted"/>
<feature type="region of interest" description="Disordered" evidence="1">
    <location>
        <begin position="1"/>
        <end position="76"/>
    </location>
</feature>
<reference evidence="2" key="1">
    <citation type="submission" date="2023-03" db="EMBL/GenBank/DDBJ databases">
        <title>Massive genome expansion in bonnet fungi (Mycena s.s.) driven by repeated elements and novel gene families across ecological guilds.</title>
        <authorList>
            <consortium name="Lawrence Berkeley National Laboratory"/>
            <person name="Harder C.B."/>
            <person name="Miyauchi S."/>
            <person name="Viragh M."/>
            <person name="Kuo A."/>
            <person name="Thoen E."/>
            <person name="Andreopoulos B."/>
            <person name="Lu D."/>
            <person name="Skrede I."/>
            <person name="Drula E."/>
            <person name="Henrissat B."/>
            <person name="Morin E."/>
            <person name="Kohler A."/>
            <person name="Barry K."/>
            <person name="LaButti K."/>
            <person name="Morin E."/>
            <person name="Salamov A."/>
            <person name="Lipzen A."/>
            <person name="Mereny Z."/>
            <person name="Hegedus B."/>
            <person name="Baldrian P."/>
            <person name="Stursova M."/>
            <person name="Weitz H."/>
            <person name="Taylor A."/>
            <person name="Grigoriev I.V."/>
            <person name="Nagy L.G."/>
            <person name="Martin F."/>
            <person name="Kauserud H."/>
        </authorList>
    </citation>
    <scope>NUCLEOTIDE SEQUENCE</scope>
    <source>
        <strain evidence="2">CBHHK067</strain>
    </source>
</reference>
<feature type="compositionally biased region" description="Basic and acidic residues" evidence="1">
    <location>
        <begin position="199"/>
        <end position="209"/>
    </location>
</feature>